<dbReference type="Gene3D" id="3.30.1320.10">
    <property type="match status" value="1"/>
</dbReference>
<feature type="compositionally biased region" description="Low complexity" evidence="4">
    <location>
        <begin position="96"/>
        <end position="112"/>
    </location>
</feature>
<dbReference type="GO" id="GO:0015935">
    <property type="term" value="C:small ribosomal subunit"/>
    <property type="evidence" value="ECO:0007669"/>
    <property type="project" value="TreeGrafter"/>
</dbReference>
<dbReference type="GO" id="GO:0005737">
    <property type="term" value="C:cytoplasm"/>
    <property type="evidence" value="ECO:0007669"/>
    <property type="project" value="UniProtKB-ARBA"/>
</dbReference>
<dbReference type="GO" id="GO:0003735">
    <property type="term" value="F:structural constituent of ribosome"/>
    <property type="evidence" value="ECO:0007669"/>
    <property type="project" value="InterPro"/>
</dbReference>
<dbReference type="InterPro" id="IPR023803">
    <property type="entry name" value="Ribosomal_bS16_dom_sf"/>
</dbReference>
<evidence type="ECO:0000256" key="3">
    <source>
        <dbReference type="ARBA" id="ARBA00035310"/>
    </source>
</evidence>
<keyword evidence="1 5" id="KW-0689">Ribosomal protein</keyword>
<gene>
    <name evidence="5" type="ORF">A3E65_01305</name>
</gene>
<dbReference type="Pfam" id="PF00886">
    <property type="entry name" value="Ribosomal_S16"/>
    <property type="match status" value="1"/>
</dbReference>
<name>A0A1F6EEV8_9BACT</name>
<dbReference type="GO" id="GO:0006412">
    <property type="term" value="P:translation"/>
    <property type="evidence" value="ECO:0007669"/>
    <property type="project" value="InterPro"/>
</dbReference>
<evidence type="ECO:0000256" key="2">
    <source>
        <dbReference type="ARBA" id="ARBA00023274"/>
    </source>
</evidence>
<evidence type="ECO:0000256" key="4">
    <source>
        <dbReference type="SAM" id="MobiDB-lite"/>
    </source>
</evidence>
<proteinExistence type="predicted"/>
<sequence length="112" mass="12206">MIRLQRIGRTNDPAFRIAVLEKARAAKSSRIVENLGTYNPHSKALTLDAEKTKGWISKGAEPTGSVWNLLIKKGIIEGKKVDMLPSRKPKMEEAKATPAVETPTTEAVPAGQ</sequence>
<dbReference type="PANTHER" id="PTHR12919:SF20">
    <property type="entry name" value="SMALL RIBOSOMAL SUBUNIT PROTEIN BS16M"/>
    <property type="match status" value="1"/>
</dbReference>
<protein>
    <recommendedName>
        <fullName evidence="3">30S ribosomal protein S16</fullName>
    </recommendedName>
</protein>
<evidence type="ECO:0000256" key="1">
    <source>
        <dbReference type="ARBA" id="ARBA00022980"/>
    </source>
</evidence>
<keyword evidence="2" id="KW-0687">Ribonucleoprotein</keyword>
<evidence type="ECO:0000313" key="5">
    <source>
        <dbReference type="EMBL" id="OGG72183.1"/>
    </source>
</evidence>
<dbReference type="Proteomes" id="UP000178392">
    <property type="component" value="Unassembled WGS sequence"/>
</dbReference>
<dbReference type="InterPro" id="IPR000307">
    <property type="entry name" value="Ribosomal_bS16"/>
</dbReference>
<evidence type="ECO:0000313" key="6">
    <source>
        <dbReference type="Proteomes" id="UP000178392"/>
    </source>
</evidence>
<dbReference type="NCBIfam" id="TIGR00002">
    <property type="entry name" value="S16"/>
    <property type="match status" value="1"/>
</dbReference>
<dbReference type="AlphaFoldDB" id="A0A1F6EEV8"/>
<feature type="region of interest" description="Disordered" evidence="4">
    <location>
        <begin position="86"/>
        <end position="112"/>
    </location>
</feature>
<dbReference type="SUPFAM" id="SSF54565">
    <property type="entry name" value="Ribosomal protein S16"/>
    <property type="match status" value="1"/>
</dbReference>
<reference evidence="5 6" key="1">
    <citation type="journal article" date="2016" name="Nat. Commun.">
        <title>Thousands of microbial genomes shed light on interconnected biogeochemical processes in an aquifer system.</title>
        <authorList>
            <person name="Anantharaman K."/>
            <person name="Brown C.T."/>
            <person name="Hug L.A."/>
            <person name="Sharon I."/>
            <person name="Castelle C.J."/>
            <person name="Probst A.J."/>
            <person name="Thomas B.C."/>
            <person name="Singh A."/>
            <person name="Wilkins M.J."/>
            <person name="Karaoz U."/>
            <person name="Brodie E.L."/>
            <person name="Williams K.H."/>
            <person name="Hubbard S.S."/>
            <person name="Banfield J.F."/>
        </authorList>
    </citation>
    <scope>NUCLEOTIDE SEQUENCE [LARGE SCALE GENOMIC DNA]</scope>
</reference>
<accession>A0A1F6EEV8</accession>
<dbReference type="EMBL" id="MFLS01000020">
    <property type="protein sequence ID" value="OGG72183.1"/>
    <property type="molecule type" value="Genomic_DNA"/>
</dbReference>
<comment type="caution">
    <text evidence="5">The sequence shown here is derived from an EMBL/GenBank/DDBJ whole genome shotgun (WGS) entry which is preliminary data.</text>
</comment>
<dbReference type="PANTHER" id="PTHR12919">
    <property type="entry name" value="30S RIBOSOMAL PROTEIN S16"/>
    <property type="match status" value="1"/>
</dbReference>
<organism evidence="5 6">
    <name type="scientific">Candidatus Kaiserbacteria bacterium RIFCSPHIGHO2_12_FULL_56_13</name>
    <dbReference type="NCBI Taxonomy" id="1798505"/>
    <lineage>
        <taxon>Bacteria</taxon>
        <taxon>Candidatus Kaiseribacteriota</taxon>
    </lineage>
</organism>